<name>A0A0E1W7N2_BURPE</name>
<proteinExistence type="predicted"/>
<dbReference type="HOGENOM" id="CLU_3325704_0_0_4"/>
<evidence type="ECO:0000313" key="1">
    <source>
        <dbReference type="EMBL" id="EET08384.1"/>
    </source>
</evidence>
<reference evidence="1" key="1">
    <citation type="submission" date="2009-05" db="EMBL/GenBank/DDBJ databases">
        <authorList>
            <person name="Harkins D.M."/>
            <person name="DeShazer D."/>
            <person name="Woods D.E."/>
            <person name="Brinkac L.M."/>
            <person name="Brown K.A."/>
            <person name="Hung G.C."/>
            <person name="Tuanyok A."/>
            <person name="Zhang B."/>
            <person name="Nierman W.C."/>
        </authorList>
    </citation>
    <scope>NUCLEOTIDE SEQUENCE [LARGE SCALE GENOMIC DNA]</scope>
    <source>
        <strain evidence="1">1710a</strain>
    </source>
</reference>
<sequence length="38" mass="4502">MRSIIDAVRGEPRGLRPLIAFGYEKGGNRLLREMWRMR</sequence>
<protein>
    <submittedName>
        <fullName evidence="1">Uncharacterized protein</fullName>
    </submittedName>
</protein>
<dbReference type="AlphaFoldDB" id="A0A0E1W7N2"/>
<dbReference type="EMBL" id="CM000832">
    <property type="protein sequence ID" value="EET08384.1"/>
    <property type="molecule type" value="Genomic_DNA"/>
</dbReference>
<dbReference type="Proteomes" id="UP000001812">
    <property type="component" value="Chromosome I"/>
</dbReference>
<organism evidence="1">
    <name type="scientific">Burkholderia pseudomallei 1710a</name>
    <dbReference type="NCBI Taxonomy" id="320371"/>
    <lineage>
        <taxon>Bacteria</taxon>
        <taxon>Pseudomonadati</taxon>
        <taxon>Pseudomonadota</taxon>
        <taxon>Betaproteobacteria</taxon>
        <taxon>Burkholderiales</taxon>
        <taxon>Burkholderiaceae</taxon>
        <taxon>Burkholderia</taxon>
        <taxon>pseudomallei group</taxon>
    </lineage>
</organism>
<accession>A0A0E1W7N2</accession>
<gene>
    <name evidence="1" type="ORF">BURPS1710A_3424</name>
</gene>